<reference evidence="1" key="1">
    <citation type="journal article" date="2023" name="G3 (Bethesda)">
        <title>A reference genome for the long-term kleptoplast-retaining sea slug Elysia crispata morphotype clarki.</title>
        <authorList>
            <person name="Eastman K.E."/>
            <person name="Pendleton A.L."/>
            <person name="Shaikh M.A."/>
            <person name="Suttiyut T."/>
            <person name="Ogas R."/>
            <person name="Tomko P."/>
            <person name="Gavelis G."/>
            <person name="Widhalm J.R."/>
            <person name="Wisecaver J.H."/>
        </authorList>
    </citation>
    <scope>NUCLEOTIDE SEQUENCE</scope>
    <source>
        <strain evidence="1">ECLA1</strain>
    </source>
</reference>
<dbReference type="Proteomes" id="UP001283361">
    <property type="component" value="Unassembled WGS sequence"/>
</dbReference>
<dbReference type="EMBL" id="JAWDGP010001084">
    <property type="protein sequence ID" value="KAK3795025.1"/>
    <property type="molecule type" value="Genomic_DNA"/>
</dbReference>
<evidence type="ECO:0000313" key="1">
    <source>
        <dbReference type="EMBL" id="KAK3795025.1"/>
    </source>
</evidence>
<dbReference type="AlphaFoldDB" id="A0AAE1AWE6"/>
<accession>A0AAE1AWE6</accession>
<organism evidence="1 2">
    <name type="scientific">Elysia crispata</name>
    <name type="common">lettuce slug</name>
    <dbReference type="NCBI Taxonomy" id="231223"/>
    <lineage>
        <taxon>Eukaryota</taxon>
        <taxon>Metazoa</taxon>
        <taxon>Spiralia</taxon>
        <taxon>Lophotrochozoa</taxon>
        <taxon>Mollusca</taxon>
        <taxon>Gastropoda</taxon>
        <taxon>Heterobranchia</taxon>
        <taxon>Euthyneura</taxon>
        <taxon>Panpulmonata</taxon>
        <taxon>Sacoglossa</taxon>
        <taxon>Placobranchoidea</taxon>
        <taxon>Plakobranchidae</taxon>
        <taxon>Elysia</taxon>
    </lineage>
</organism>
<evidence type="ECO:0000313" key="2">
    <source>
        <dbReference type="Proteomes" id="UP001283361"/>
    </source>
</evidence>
<name>A0AAE1AWE6_9GAST</name>
<gene>
    <name evidence="1" type="ORF">RRG08_019790</name>
</gene>
<keyword evidence="2" id="KW-1185">Reference proteome</keyword>
<sequence length="81" mass="8735">MEPRPILTRVEQSHLRGKGNDSFRRAAMVAGGLPRHKLVSDNGGLAENSITNNTIPRDAGSDVVLPLLDPPAWVAPERAVK</sequence>
<proteinExistence type="predicted"/>
<comment type="caution">
    <text evidence="1">The sequence shown here is derived from an EMBL/GenBank/DDBJ whole genome shotgun (WGS) entry which is preliminary data.</text>
</comment>
<protein>
    <submittedName>
        <fullName evidence="1">Uncharacterized protein</fullName>
    </submittedName>
</protein>